<dbReference type="EMBL" id="JBEUOH010000013">
    <property type="protein sequence ID" value="KAL0880510.1"/>
    <property type="molecule type" value="Genomic_DNA"/>
</dbReference>
<evidence type="ECO:0000256" key="2">
    <source>
        <dbReference type="ARBA" id="ARBA00022692"/>
    </source>
</evidence>
<name>A0ABR3HVD2_LOXSC</name>
<dbReference type="Pfam" id="PF00083">
    <property type="entry name" value="Sugar_tr"/>
    <property type="match status" value="1"/>
</dbReference>
<feature type="transmembrane region" description="Helical" evidence="5">
    <location>
        <begin position="375"/>
        <end position="396"/>
    </location>
</feature>
<keyword evidence="3 5" id="KW-1133">Transmembrane helix</keyword>
<comment type="caution">
    <text evidence="7">The sequence shown here is derived from an EMBL/GenBank/DDBJ whole genome shotgun (WGS) entry which is preliminary data.</text>
</comment>
<comment type="subcellular location">
    <subcellularLocation>
        <location evidence="1">Membrane</location>
        <topology evidence="1">Multi-pass membrane protein</topology>
    </subcellularLocation>
</comment>
<dbReference type="Gene3D" id="1.20.1250.20">
    <property type="entry name" value="MFS general substrate transporter like domains"/>
    <property type="match status" value="2"/>
</dbReference>
<evidence type="ECO:0000313" key="8">
    <source>
        <dbReference type="Proteomes" id="UP001549920"/>
    </source>
</evidence>
<feature type="transmembrane region" description="Helical" evidence="5">
    <location>
        <begin position="476"/>
        <end position="495"/>
    </location>
</feature>
<dbReference type="PROSITE" id="PS00216">
    <property type="entry name" value="SUGAR_TRANSPORT_1"/>
    <property type="match status" value="3"/>
</dbReference>
<feature type="transmembrane region" description="Helical" evidence="5">
    <location>
        <begin position="268"/>
        <end position="289"/>
    </location>
</feature>
<gene>
    <name evidence="7" type="ORF">ABMA27_002907</name>
</gene>
<evidence type="ECO:0000256" key="1">
    <source>
        <dbReference type="ARBA" id="ARBA00004141"/>
    </source>
</evidence>
<feature type="transmembrane region" description="Helical" evidence="5">
    <location>
        <begin position="547"/>
        <end position="567"/>
    </location>
</feature>
<feature type="transmembrane region" description="Helical" evidence="5">
    <location>
        <begin position="344"/>
        <end position="363"/>
    </location>
</feature>
<evidence type="ECO:0000256" key="5">
    <source>
        <dbReference type="SAM" id="Phobius"/>
    </source>
</evidence>
<dbReference type="PROSITE" id="PS50850">
    <property type="entry name" value="MFS"/>
    <property type="match status" value="1"/>
</dbReference>
<evidence type="ECO:0000259" key="6">
    <source>
        <dbReference type="PROSITE" id="PS50850"/>
    </source>
</evidence>
<evidence type="ECO:0000256" key="3">
    <source>
        <dbReference type="ARBA" id="ARBA00022989"/>
    </source>
</evidence>
<feature type="transmembrane region" description="Helical" evidence="5">
    <location>
        <begin position="408"/>
        <end position="436"/>
    </location>
</feature>
<organism evidence="7 8">
    <name type="scientific">Loxostege sticticalis</name>
    <name type="common">Beet webworm moth</name>
    <dbReference type="NCBI Taxonomy" id="481309"/>
    <lineage>
        <taxon>Eukaryota</taxon>
        <taxon>Metazoa</taxon>
        <taxon>Ecdysozoa</taxon>
        <taxon>Arthropoda</taxon>
        <taxon>Hexapoda</taxon>
        <taxon>Insecta</taxon>
        <taxon>Pterygota</taxon>
        <taxon>Neoptera</taxon>
        <taxon>Endopterygota</taxon>
        <taxon>Lepidoptera</taxon>
        <taxon>Glossata</taxon>
        <taxon>Ditrysia</taxon>
        <taxon>Pyraloidea</taxon>
        <taxon>Crambidae</taxon>
        <taxon>Pyraustinae</taxon>
        <taxon>Loxostege</taxon>
    </lineage>
</organism>
<dbReference type="PANTHER" id="PTHR24064">
    <property type="entry name" value="SOLUTE CARRIER FAMILY 22 MEMBER"/>
    <property type="match status" value="1"/>
</dbReference>
<feature type="transmembrane region" description="Helical" evidence="5">
    <location>
        <begin position="448"/>
        <end position="469"/>
    </location>
</feature>
<feature type="domain" description="Major facilitator superfamily (MFS) profile" evidence="6">
    <location>
        <begin position="34"/>
        <end position="569"/>
    </location>
</feature>
<feature type="transmembrane region" description="Helical" evidence="5">
    <location>
        <begin position="29"/>
        <end position="47"/>
    </location>
</feature>
<dbReference type="Proteomes" id="UP001549920">
    <property type="component" value="Unassembled WGS sequence"/>
</dbReference>
<proteinExistence type="predicted"/>
<dbReference type="SUPFAM" id="SSF103473">
    <property type="entry name" value="MFS general substrate transporter"/>
    <property type="match status" value="2"/>
</dbReference>
<dbReference type="InterPro" id="IPR020846">
    <property type="entry name" value="MFS_dom"/>
</dbReference>
<evidence type="ECO:0000256" key="4">
    <source>
        <dbReference type="ARBA" id="ARBA00023136"/>
    </source>
</evidence>
<dbReference type="InterPro" id="IPR005828">
    <property type="entry name" value="MFS_sugar_transport-like"/>
</dbReference>
<keyword evidence="8" id="KW-1185">Reference proteome</keyword>
<keyword evidence="4 5" id="KW-0472">Membrane</keyword>
<reference evidence="7 8" key="1">
    <citation type="submission" date="2024-06" db="EMBL/GenBank/DDBJ databases">
        <title>A chromosome-level genome assembly of beet webworm, Loxostege sticticalis.</title>
        <authorList>
            <person name="Zhang Y."/>
        </authorList>
    </citation>
    <scope>NUCLEOTIDE SEQUENCE [LARGE SCALE GENOMIC DNA]</scope>
    <source>
        <strain evidence="7">AQ026</strain>
        <tissue evidence="7">Whole body</tissue>
    </source>
</reference>
<accession>A0ABR3HVD2</accession>
<dbReference type="InterPro" id="IPR005829">
    <property type="entry name" value="Sugar_transporter_CS"/>
</dbReference>
<sequence length="569" mass="64212">MEDSNKDAVTETLDLDTILREEVGQFGWFQVWNIILALIAIVFLGWTNKSYVFTTARIPSRCHIPECDLEEPEFTPDWLLNAVPSTSLASFDNCQRFSNTSAATIGEGVCPAAWFNRDQLQICERWLYQNTDTVVYDFDLACDEWSRTMIGSIRLSATMLAHPITGFVSDRWGRRAALVFNAFNAAWIGVLRSFSNSYNVFVISEFVQSMFGSGTLQAANILLMELVRPENRVLAGACLYTSLSTGYVTLGLMAWAVPNWRHLIRALYIPQLLTISYLWLMSESVRWYISKSRYEDAKKTLESIARVNKKHISANSLDILRKNAEEKKNKEKLREKKICQNEPSLIKLLFQYKTIFTLIYHGIAINAVDISGNKYVNFIAVAGAQIPGFWISFLLLERIGRKPVLVAAYWICAACQIGFMFIPFLWISFTLIYHGIAINAVDISGNKYVNFIAVAGAQIPGFWISFLLLERIGRKPVLVAAYWICAACQIGFMFIPKNYYLSSLWVYMIGATCSGAVLSALYIYTAELYPTQYRHRLFAYSSTVGRVGAIVAPLTPALVSSCVAFFLGQ</sequence>
<feature type="transmembrane region" description="Helical" evidence="5">
    <location>
        <begin position="233"/>
        <end position="256"/>
    </location>
</feature>
<feature type="transmembrane region" description="Helical" evidence="5">
    <location>
        <begin position="507"/>
        <end position="526"/>
    </location>
</feature>
<dbReference type="InterPro" id="IPR036259">
    <property type="entry name" value="MFS_trans_sf"/>
</dbReference>
<protein>
    <recommendedName>
        <fullName evidence="6">Major facilitator superfamily (MFS) profile domain-containing protein</fullName>
    </recommendedName>
</protein>
<evidence type="ECO:0000313" key="7">
    <source>
        <dbReference type="EMBL" id="KAL0880510.1"/>
    </source>
</evidence>
<keyword evidence="2 5" id="KW-0812">Transmembrane</keyword>